<evidence type="ECO:0000256" key="3">
    <source>
        <dbReference type="HAMAP-Rule" id="MF_02071"/>
    </source>
</evidence>
<dbReference type="Proteomes" id="UP000238634">
    <property type="component" value="Unassembled WGS sequence"/>
</dbReference>
<organism evidence="7 8">
    <name type="scientific">Phormidesmis priestleyi ULC007</name>
    <dbReference type="NCBI Taxonomy" id="1920490"/>
    <lineage>
        <taxon>Bacteria</taxon>
        <taxon>Bacillati</taxon>
        <taxon>Cyanobacteriota</taxon>
        <taxon>Cyanophyceae</taxon>
        <taxon>Leptolyngbyales</taxon>
        <taxon>Leptolyngbyaceae</taxon>
        <taxon>Phormidesmis</taxon>
    </lineage>
</organism>
<reference evidence="7 8" key="2">
    <citation type="submission" date="2018-03" db="EMBL/GenBank/DDBJ databases">
        <title>The ancient ancestry and fast evolution of plastids.</title>
        <authorList>
            <person name="Moore K.R."/>
            <person name="Magnabosco C."/>
            <person name="Momper L."/>
            <person name="Gold D.A."/>
            <person name="Bosak T."/>
            <person name="Fournier G.P."/>
        </authorList>
    </citation>
    <scope>NUCLEOTIDE SEQUENCE [LARGE SCALE GENOMIC DNA]</scope>
    <source>
        <strain evidence="7 8">ULC007</strain>
    </source>
</reference>
<dbReference type="CDD" id="cd22268">
    <property type="entry name" value="DPBB_RlpA-like"/>
    <property type="match status" value="1"/>
</dbReference>
<dbReference type="InterPro" id="IPR009009">
    <property type="entry name" value="RlpA-like_DPBB"/>
</dbReference>
<dbReference type="InterPro" id="IPR012997">
    <property type="entry name" value="RplA"/>
</dbReference>
<reference evidence="7 8" key="1">
    <citation type="submission" date="2018-02" db="EMBL/GenBank/DDBJ databases">
        <authorList>
            <person name="Cohen D.B."/>
            <person name="Kent A.D."/>
        </authorList>
    </citation>
    <scope>NUCLEOTIDE SEQUENCE [LARGE SCALE GENOMIC DNA]</scope>
    <source>
        <strain evidence="7 8">ULC007</strain>
    </source>
</reference>
<dbReference type="PANTHER" id="PTHR34183:SF8">
    <property type="entry name" value="ENDOLYTIC PEPTIDOGLYCAN TRANSGLYCOSYLASE RLPA-RELATED"/>
    <property type="match status" value="1"/>
</dbReference>
<dbReference type="PANTHER" id="PTHR34183">
    <property type="entry name" value="ENDOLYTIC PEPTIDOGLYCAN TRANSGLYCOSYLASE RLPA"/>
    <property type="match status" value="1"/>
</dbReference>
<name>A0A2T1DP25_9CYAN</name>
<keyword evidence="1 3" id="KW-0456">Lyase</keyword>
<sequence length="354" mass="37410">MNQKLISGLTATLLITTLLGLNQRSNAESSPAVSQASEADQNSPPRPHSPIGDVVKVGEQQSQTPSSEDSIAKIQTHERAGRKAATLYVRNIPVLTFVGSQSASSNGVKMGATQTDESSQIAKLKSGSVSAAAAPSSDQRQNSTQTSQSDPVTRATAIAAKLNQLYRQGVDAKGITVRWKQAPNGKGDRYIIEANKTTIVAVDADTILPDTTKNPEQDALQVTNRLRRLIGDAAPLKGVPNKPNNGGQQISLGPIKLRINGWASWYGPGFDGNASASGETFNQNAMTAAHRSLPFGTQVQVTNLDNGRSVIVRINDRGPFSGNRVIDLSTGAARVLGVIQSGIAPVRLEVMSSR</sequence>
<gene>
    <name evidence="3" type="primary">rlpA</name>
    <name evidence="7" type="ORF">C7B65_01860</name>
</gene>
<feature type="compositionally biased region" description="Polar residues" evidence="5">
    <location>
        <begin position="138"/>
        <end position="151"/>
    </location>
</feature>
<dbReference type="STRING" id="1920490.GCA_001895925_00920"/>
<feature type="compositionally biased region" description="Low complexity" evidence="5">
    <location>
        <begin position="126"/>
        <end position="137"/>
    </location>
</feature>
<dbReference type="GO" id="GO:0008932">
    <property type="term" value="F:lytic endotransglycosylase activity"/>
    <property type="evidence" value="ECO:0007669"/>
    <property type="project" value="UniProtKB-UniRule"/>
</dbReference>
<evidence type="ECO:0000313" key="8">
    <source>
        <dbReference type="Proteomes" id="UP000238634"/>
    </source>
</evidence>
<feature type="domain" description="RlpA-like protein double-psi beta-barrel" evidence="6">
    <location>
        <begin position="260"/>
        <end position="347"/>
    </location>
</feature>
<feature type="compositionally biased region" description="Polar residues" evidence="5">
    <location>
        <begin position="29"/>
        <end position="43"/>
    </location>
</feature>
<dbReference type="InterPro" id="IPR036908">
    <property type="entry name" value="RlpA-like_sf"/>
</dbReference>
<dbReference type="Pfam" id="PF03330">
    <property type="entry name" value="DPBB_1"/>
    <property type="match status" value="1"/>
</dbReference>
<proteinExistence type="inferred from homology"/>
<dbReference type="RefSeq" id="WP_073069191.1">
    <property type="nucleotide sequence ID" value="NZ_MPPI01000001.1"/>
</dbReference>
<feature type="region of interest" description="Disordered" evidence="5">
    <location>
        <begin position="29"/>
        <end position="53"/>
    </location>
</feature>
<comment type="caution">
    <text evidence="7">The sequence shown here is derived from an EMBL/GenBank/DDBJ whole genome shotgun (WGS) entry which is preliminary data.</text>
</comment>
<dbReference type="GO" id="GO:0000270">
    <property type="term" value="P:peptidoglycan metabolic process"/>
    <property type="evidence" value="ECO:0007669"/>
    <property type="project" value="UniProtKB-UniRule"/>
</dbReference>
<protein>
    <recommendedName>
        <fullName evidence="3">Probable endolytic peptidoglycan transglycosylase RlpA</fullName>
        <ecNumber evidence="3">4.2.2.-</ecNumber>
    </recommendedName>
</protein>
<dbReference type="Gene3D" id="2.40.40.10">
    <property type="entry name" value="RlpA-like domain"/>
    <property type="match status" value="1"/>
</dbReference>
<dbReference type="EC" id="4.2.2.-" evidence="3"/>
<dbReference type="OrthoDB" id="9779128at2"/>
<comment type="similarity">
    <text evidence="3 4">Belongs to the RlpA family.</text>
</comment>
<keyword evidence="8" id="KW-1185">Reference proteome</keyword>
<evidence type="ECO:0000259" key="6">
    <source>
        <dbReference type="Pfam" id="PF03330"/>
    </source>
</evidence>
<accession>A0A2T1DP25</accession>
<evidence type="ECO:0000256" key="4">
    <source>
        <dbReference type="RuleBase" id="RU003495"/>
    </source>
</evidence>
<dbReference type="AlphaFoldDB" id="A0A2T1DP25"/>
<dbReference type="HAMAP" id="MF_02071">
    <property type="entry name" value="RlpA"/>
    <property type="match status" value="1"/>
</dbReference>
<dbReference type="SUPFAM" id="SSF50685">
    <property type="entry name" value="Barwin-like endoglucanases"/>
    <property type="match status" value="1"/>
</dbReference>
<dbReference type="GO" id="GO:0071555">
    <property type="term" value="P:cell wall organization"/>
    <property type="evidence" value="ECO:0007669"/>
    <property type="project" value="UniProtKB-KW"/>
</dbReference>
<comment type="function">
    <text evidence="3">Lytic transglycosylase with a strong preference for naked glycan strands that lack stem peptides.</text>
</comment>
<evidence type="ECO:0000313" key="7">
    <source>
        <dbReference type="EMBL" id="PSB22174.1"/>
    </source>
</evidence>
<feature type="region of interest" description="Disordered" evidence="5">
    <location>
        <begin position="102"/>
        <end position="152"/>
    </location>
</feature>
<evidence type="ECO:0000256" key="1">
    <source>
        <dbReference type="ARBA" id="ARBA00023239"/>
    </source>
</evidence>
<dbReference type="EMBL" id="PVWG01000001">
    <property type="protein sequence ID" value="PSB22174.1"/>
    <property type="molecule type" value="Genomic_DNA"/>
</dbReference>
<keyword evidence="2 3" id="KW-0961">Cell wall biogenesis/degradation</keyword>
<dbReference type="InterPro" id="IPR034718">
    <property type="entry name" value="RlpA"/>
</dbReference>
<evidence type="ECO:0000256" key="5">
    <source>
        <dbReference type="SAM" id="MobiDB-lite"/>
    </source>
</evidence>
<evidence type="ECO:0000256" key="2">
    <source>
        <dbReference type="ARBA" id="ARBA00023316"/>
    </source>
</evidence>
<feature type="compositionally biased region" description="Polar residues" evidence="5">
    <location>
        <begin position="102"/>
        <end position="121"/>
    </location>
</feature>
<dbReference type="NCBIfam" id="TIGR00413">
    <property type="entry name" value="rlpA"/>
    <property type="match status" value="1"/>
</dbReference>